<reference evidence="2" key="1">
    <citation type="submission" date="2021-04" db="EMBL/GenBank/DDBJ databases">
        <title>Dactylosporangium aurantiacum NRRL B-8018 full assembly.</title>
        <authorList>
            <person name="Hartkoorn R.C."/>
            <person name="Beaudoing E."/>
            <person name="Hot D."/>
        </authorList>
    </citation>
    <scope>NUCLEOTIDE SEQUENCE</scope>
    <source>
        <strain evidence="2">NRRL B-8018</strain>
    </source>
</reference>
<gene>
    <name evidence="2" type="ORF">Daura_21715</name>
</gene>
<dbReference type="EMBL" id="CP073767">
    <property type="protein sequence ID" value="UWZ58558.1"/>
    <property type="molecule type" value="Genomic_DNA"/>
</dbReference>
<keyword evidence="3" id="KW-1185">Reference proteome</keyword>
<protein>
    <recommendedName>
        <fullName evidence="4">NADH-quinone oxidoreductase subunit N</fullName>
    </recommendedName>
</protein>
<proteinExistence type="predicted"/>
<evidence type="ECO:0000313" key="3">
    <source>
        <dbReference type="Proteomes" id="UP001058003"/>
    </source>
</evidence>
<dbReference type="Proteomes" id="UP001058003">
    <property type="component" value="Chromosome"/>
</dbReference>
<organism evidence="2 3">
    <name type="scientific">Dactylosporangium aurantiacum</name>
    <dbReference type="NCBI Taxonomy" id="35754"/>
    <lineage>
        <taxon>Bacteria</taxon>
        <taxon>Bacillati</taxon>
        <taxon>Actinomycetota</taxon>
        <taxon>Actinomycetes</taxon>
        <taxon>Micromonosporales</taxon>
        <taxon>Micromonosporaceae</taxon>
        <taxon>Dactylosporangium</taxon>
    </lineage>
</organism>
<feature type="transmembrane region" description="Helical" evidence="1">
    <location>
        <begin position="32"/>
        <end position="50"/>
    </location>
</feature>
<dbReference type="AlphaFoldDB" id="A0A9Q9ITA4"/>
<name>A0A9Q9ITA4_9ACTN</name>
<evidence type="ECO:0008006" key="4">
    <source>
        <dbReference type="Google" id="ProtNLM"/>
    </source>
</evidence>
<keyword evidence="1" id="KW-1133">Transmembrane helix</keyword>
<sequence length="108" mass="11023">MRPGTGLVGTPPTAVFVGKLSVFTAAWDGGRAWLVAVAAVNTVASLSYYLRWLVPAFRAEHPPAADAFAPPALRRTLLATIGLAAAAALALGVASGPIYHAVAGTLTR</sequence>
<dbReference type="RefSeq" id="WP_033366970.1">
    <property type="nucleotide sequence ID" value="NZ_CP073767.1"/>
</dbReference>
<evidence type="ECO:0000313" key="2">
    <source>
        <dbReference type="EMBL" id="UWZ58558.1"/>
    </source>
</evidence>
<dbReference type="KEGG" id="daur:Daura_21715"/>
<accession>A0A9Q9ITA4</accession>
<evidence type="ECO:0000256" key="1">
    <source>
        <dbReference type="SAM" id="Phobius"/>
    </source>
</evidence>
<keyword evidence="1" id="KW-0812">Transmembrane</keyword>
<keyword evidence="1" id="KW-0472">Membrane</keyword>
<feature type="transmembrane region" description="Helical" evidence="1">
    <location>
        <begin position="77"/>
        <end position="99"/>
    </location>
</feature>